<comment type="similarity">
    <text evidence="2">Belongs to the class-V pyridoxal-phosphate-dependent aminotransferase family. NifS/IscS subfamily.</text>
</comment>
<reference evidence="10 11" key="1">
    <citation type="journal article" date="2010" name="Stand. Genomic Sci.">
        <title>Complete genome sequence of Coraliomargarita akajimensis type strain (04OKA010-24).</title>
        <authorList>
            <person name="Mavromatis K."/>
            <person name="Abt B."/>
            <person name="Brambilla E."/>
            <person name="Lapidus A."/>
            <person name="Copeland A."/>
            <person name="Deshpande S."/>
            <person name="Nolan M."/>
            <person name="Lucas S."/>
            <person name="Tice H."/>
            <person name="Cheng J.F."/>
            <person name="Han C."/>
            <person name="Detter J.C."/>
            <person name="Woyke T."/>
            <person name="Goodwin L."/>
            <person name="Pitluck S."/>
            <person name="Held B."/>
            <person name="Brettin T."/>
            <person name="Tapia R."/>
            <person name="Ivanova N."/>
            <person name="Mikhailova N."/>
            <person name="Pati A."/>
            <person name="Liolios K."/>
            <person name="Chen A."/>
            <person name="Palaniappan K."/>
            <person name="Land M."/>
            <person name="Hauser L."/>
            <person name="Chang Y.J."/>
            <person name="Jeffries C.D."/>
            <person name="Rohde M."/>
            <person name="Goker M."/>
            <person name="Bristow J."/>
            <person name="Eisen J.A."/>
            <person name="Markowitz V."/>
            <person name="Hugenholtz P."/>
            <person name="Klenk H.P."/>
            <person name="Kyrpides N.C."/>
        </authorList>
    </citation>
    <scope>NUCLEOTIDE SEQUENCE [LARGE SCALE GENOMIC DNA]</scope>
    <source>
        <strain evidence="11">DSM 45221 / IAM 15411 / JCM 23193 / KCTC 12865</strain>
    </source>
</reference>
<dbReference type="InterPro" id="IPR015424">
    <property type="entry name" value="PyrdxlP-dep_Trfase"/>
</dbReference>
<dbReference type="PIRSF" id="PIRSF005572">
    <property type="entry name" value="NifS"/>
    <property type="match status" value="1"/>
</dbReference>
<evidence type="ECO:0000313" key="11">
    <source>
        <dbReference type="Proteomes" id="UP000000925"/>
    </source>
</evidence>
<dbReference type="HOGENOM" id="CLU_003433_0_0_0"/>
<dbReference type="SUPFAM" id="SSF53383">
    <property type="entry name" value="PLP-dependent transferases"/>
    <property type="match status" value="1"/>
</dbReference>
<feature type="domain" description="Aminotransferase class V" evidence="9">
    <location>
        <begin position="5"/>
        <end position="336"/>
    </location>
</feature>
<keyword evidence="10" id="KW-0032">Aminotransferase</keyword>
<proteinExistence type="inferred from homology"/>
<dbReference type="Proteomes" id="UP000000925">
    <property type="component" value="Chromosome"/>
</dbReference>
<keyword evidence="5" id="KW-0663">Pyridoxal phosphate</keyword>
<evidence type="ECO:0000256" key="6">
    <source>
        <dbReference type="ARBA" id="ARBA00023004"/>
    </source>
</evidence>
<accession>D5EKQ6</accession>
<keyword evidence="7" id="KW-0411">Iron-sulfur</keyword>
<dbReference type="InterPro" id="IPR000192">
    <property type="entry name" value="Aminotrans_V_dom"/>
</dbReference>
<evidence type="ECO:0000256" key="1">
    <source>
        <dbReference type="ARBA" id="ARBA00001933"/>
    </source>
</evidence>
<keyword evidence="4" id="KW-0479">Metal-binding</keyword>
<name>D5EKQ6_CORAD</name>
<dbReference type="PANTHER" id="PTHR11601">
    <property type="entry name" value="CYSTEINE DESULFURYLASE FAMILY MEMBER"/>
    <property type="match status" value="1"/>
</dbReference>
<dbReference type="InterPro" id="IPR015421">
    <property type="entry name" value="PyrdxlP-dep_Trfase_major"/>
</dbReference>
<dbReference type="Gene3D" id="3.90.1150.10">
    <property type="entry name" value="Aspartate Aminotransferase, domain 1"/>
    <property type="match status" value="1"/>
</dbReference>
<evidence type="ECO:0000256" key="3">
    <source>
        <dbReference type="ARBA" id="ARBA00022679"/>
    </source>
</evidence>
<dbReference type="OrthoDB" id="9808002at2"/>
<dbReference type="EMBL" id="CP001998">
    <property type="protein sequence ID" value="ADE54963.1"/>
    <property type="molecule type" value="Genomic_DNA"/>
</dbReference>
<dbReference type="Gene3D" id="3.40.640.10">
    <property type="entry name" value="Type I PLP-dependent aspartate aminotransferase-like (Major domain)"/>
    <property type="match status" value="1"/>
</dbReference>
<dbReference type="InterPro" id="IPR016454">
    <property type="entry name" value="Cysteine_dSase"/>
</dbReference>
<protein>
    <submittedName>
        <fullName evidence="10">Aminotransferase class V</fullName>
    </submittedName>
</protein>
<comment type="cofactor">
    <cofactor evidence="1">
        <name>pyridoxal 5'-phosphate</name>
        <dbReference type="ChEBI" id="CHEBI:597326"/>
    </cofactor>
</comment>
<dbReference type="PANTHER" id="PTHR11601:SF34">
    <property type="entry name" value="CYSTEINE DESULFURASE"/>
    <property type="match status" value="1"/>
</dbReference>
<dbReference type="GO" id="GO:0008483">
    <property type="term" value="F:transaminase activity"/>
    <property type="evidence" value="ECO:0007669"/>
    <property type="project" value="UniProtKB-KW"/>
</dbReference>
<dbReference type="RefSeq" id="WP_013043685.1">
    <property type="nucleotide sequence ID" value="NC_014008.1"/>
</dbReference>
<dbReference type="GO" id="GO:0031071">
    <property type="term" value="F:cysteine desulfurase activity"/>
    <property type="evidence" value="ECO:0007669"/>
    <property type="project" value="UniProtKB-EC"/>
</dbReference>
<dbReference type="eggNOG" id="COG1104">
    <property type="taxonomic scope" value="Bacteria"/>
</dbReference>
<dbReference type="STRING" id="583355.Caka_1945"/>
<evidence type="ECO:0000256" key="8">
    <source>
        <dbReference type="ARBA" id="ARBA00050776"/>
    </source>
</evidence>
<evidence type="ECO:0000313" key="10">
    <source>
        <dbReference type="EMBL" id="ADE54963.1"/>
    </source>
</evidence>
<dbReference type="GO" id="GO:0051536">
    <property type="term" value="F:iron-sulfur cluster binding"/>
    <property type="evidence" value="ECO:0007669"/>
    <property type="project" value="UniProtKB-KW"/>
</dbReference>
<evidence type="ECO:0000256" key="5">
    <source>
        <dbReference type="ARBA" id="ARBA00022898"/>
    </source>
</evidence>
<gene>
    <name evidence="10" type="ordered locus">Caka_1945</name>
</gene>
<comment type="catalytic activity">
    <reaction evidence="8">
        <text>(sulfur carrier)-H + L-cysteine = (sulfur carrier)-SH + L-alanine</text>
        <dbReference type="Rhea" id="RHEA:43892"/>
        <dbReference type="Rhea" id="RHEA-COMP:14737"/>
        <dbReference type="Rhea" id="RHEA-COMP:14739"/>
        <dbReference type="ChEBI" id="CHEBI:29917"/>
        <dbReference type="ChEBI" id="CHEBI:35235"/>
        <dbReference type="ChEBI" id="CHEBI:57972"/>
        <dbReference type="ChEBI" id="CHEBI:64428"/>
        <dbReference type="EC" id="2.8.1.7"/>
    </reaction>
</comment>
<dbReference type="Gene3D" id="1.10.260.50">
    <property type="match status" value="1"/>
</dbReference>
<sequence>MKVRYFDHNATTPLSAAAKEAWLSACSDLWQNPSSPYRAAARVRVHLQQAREELAGLLDVRPERIAFNSGATEGNNAVFAHWSRRLPQDALVGVSPTEHPSVLEAAKYYFGERVLWLSLDATGAVDLDAIPWGRLAALSVMAANNETGVLNPWGRIASRASELGVAYHCDASQWVGKRALSGLSDCSIVTACAHKFGGPRGVGFWVLPPEADEFRSFVGGAQESEHRAGTEDVASILAMCAALDRRASGAAGHRDSFIQQLTVGQVVAPDADRLWNTVMLLMPEFPSQRWVLALEKRGFLVSSGAACATGKVGPSHVLAAMGIDADAMRRSLRLSSGPDTTLDDWTALAEALSAVYIDLKHDASSSGTSVISI</sequence>
<dbReference type="InterPro" id="IPR015422">
    <property type="entry name" value="PyrdxlP-dep_Trfase_small"/>
</dbReference>
<organism evidence="10 11">
    <name type="scientific">Coraliomargarita akajimensis (strain DSM 45221 / IAM 15411 / JCM 23193 / KCTC 12865 / 04OKA010-24)</name>
    <dbReference type="NCBI Taxonomy" id="583355"/>
    <lineage>
        <taxon>Bacteria</taxon>
        <taxon>Pseudomonadati</taxon>
        <taxon>Verrucomicrobiota</taxon>
        <taxon>Opitutia</taxon>
        <taxon>Puniceicoccales</taxon>
        <taxon>Coraliomargaritaceae</taxon>
        <taxon>Coraliomargarita</taxon>
    </lineage>
</organism>
<evidence type="ECO:0000256" key="7">
    <source>
        <dbReference type="ARBA" id="ARBA00023014"/>
    </source>
</evidence>
<dbReference type="Pfam" id="PF00266">
    <property type="entry name" value="Aminotran_5"/>
    <property type="match status" value="1"/>
</dbReference>
<keyword evidence="11" id="KW-1185">Reference proteome</keyword>
<keyword evidence="3 10" id="KW-0808">Transferase</keyword>
<keyword evidence="6" id="KW-0408">Iron</keyword>
<evidence type="ECO:0000256" key="2">
    <source>
        <dbReference type="ARBA" id="ARBA00006490"/>
    </source>
</evidence>
<evidence type="ECO:0000259" key="9">
    <source>
        <dbReference type="Pfam" id="PF00266"/>
    </source>
</evidence>
<evidence type="ECO:0000256" key="4">
    <source>
        <dbReference type="ARBA" id="ARBA00022723"/>
    </source>
</evidence>
<dbReference type="GO" id="GO:0046872">
    <property type="term" value="F:metal ion binding"/>
    <property type="evidence" value="ECO:0007669"/>
    <property type="project" value="UniProtKB-KW"/>
</dbReference>
<dbReference type="KEGG" id="caa:Caka_1945"/>
<dbReference type="AlphaFoldDB" id="D5EKQ6"/>